<accession>A0A2H9N289</accession>
<dbReference type="Proteomes" id="UP000229789">
    <property type="component" value="Unassembled WGS sequence"/>
</dbReference>
<proteinExistence type="predicted"/>
<accession>A0A2H9RDM2</accession>
<dbReference type="Proteomes" id="UP000230713">
    <property type="component" value="Unassembled WGS sequence"/>
</dbReference>
<accession>A0A2H9P878</accession>
<name>A0A2G9LJH6_HUBC1</name>
<evidence type="ECO:0000313" key="7">
    <source>
        <dbReference type="EMBL" id="PJB03584.1"/>
    </source>
</evidence>
<evidence type="ECO:0000313" key="5">
    <source>
        <dbReference type="EMBL" id="PIX28014.1"/>
    </source>
</evidence>
<dbReference type="Proteomes" id="UP000228989">
    <property type="component" value="Unassembled WGS sequence"/>
</dbReference>
<dbReference type="EMBL" id="PFSX01000009">
    <property type="protein sequence ID" value="PJC01736.1"/>
    <property type="molecule type" value="Genomic_DNA"/>
</dbReference>
<dbReference type="EMBL" id="PFUW01000040">
    <property type="protein sequence ID" value="PJB03584.1"/>
    <property type="molecule type" value="Genomic_DNA"/>
</dbReference>
<dbReference type="EMBL" id="PCUF01000014">
    <property type="protein sequence ID" value="PIN66612.1"/>
    <property type="molecule type" value="Genomic_DNA"/>
</dbReference>
<evidence type="ECO:0000313" key="4">
    <source>
        <dbReference type="EMBL" id="PIV89733.1"/>
    </source>
</evidence>
<reference evidence="9 10" key="1">
    <citation type="submission" date="2017-09" db="EMBL/GenBank/DDBJ databases">
        <title>Depth-based differentiation of microbial function through sediment-hosted aquifers and enrichment of novel symbionts in the deep terrestrial subsurface.</title>
        <authorList>
            <person name="Probst A.J."/>
            <person name="Ladd B."/>
            <person name="Jarett J.K."/>
            <person name="Geller-Mcgrath D.E."/>
            <person name="Sieber C.M.K."/>
            <person name="Emerson J.B."/>
            <person name="Anantharaman K."/>
            <person name="Thomas B.C."/>
            <person name="Malmstrom R."/>
            <person name="Stieglmeier M."/>
            <person name="Klingl A."/>
            <person name="Woyke T."/>
            <person name="Ryan C.M."/>
            <person name="Banfield J.F."/>
        </authorList>
    </citation>
    <scope>NUCLEOTIDE SEQUENCE [LARGE SCALE GENOMIC DNA]</scope>
</reference>
<dbReference type="Proteomes" id="UP000231232">
    <property type="component" value="Unassembled WGS sequence"/>
</dbReference>
<accession>A0A2H9QRV0</accession>
<reference evidence="1 11" key="2">
    <citation type="submission" date="2017-09" db="EMBL/GenBank/DDBJ databases">
        <title>Depth-based differentiation of microbial function through sediment-hosted aquifers and enrichment of novel symbionts in the deep terrestrial subsurface.</title>
        <authorList>
            <person name="Probst A.J."/>
            <person name="Ladd B."/>
            <person name="Jarett J.K."/>
            <person name="Geller-Mcgrath D.E."/>
            <person name="Sieber C.M."/>
            <person name="Emerson J.B."/>
            <person name="Anantharaman K."/>
            <person name="Thomas B.C."/>
            <person name="Malmstrom R."/>
            <person name="Stieglmeier M."/>
            <person name="Klingl A."/>
            <person name="Woyke T."/>
            <person name="Ryan C.M."/>
            <person name="Banfield J.F."/>
        </authorList>
    </citation>
    <scope>NUCLEOTIDE SEQUENCE [LARGE SCALE GENOMIC DNA]</scope>
    <source>
        <strain evidence="3">CG02_land_8_20_14_3_00_31_209</strain>
        <strain evidence="2">CG03_land_8_20_14_0_80_31_114</strain>
        <strain evidence="4">CG17_big_fil_post_rev_8_21_14_2_50_31_73</strain>
        <strain evidence="1">CG18_big_fil_WC_8_21_14_2_50_31_19</strain>
        <strain evidence="6">CG_4_10_14_0_8_um_filter_31_133</strain>
        <strain evidence="5">CG_4_8_14_3_um_filter</strain>
        <strain evidence="8">CG_4_9_14_0_8_um_filter_31_21</strain>
        <strain evidence="7">CG_4_9_14_3_um_filter_31_125</strain>
    </source>
</reference>
<evidence type="ECO:0000313" key="9">
    <source>
        <dbReference type="Proteomes" id="UP000228874"/>
    </source>
</evidence>
<dbReference type="EMBL" id="PFMG01000054">
    <property type="protein sequence ID" value="PIY99702.1"/>
    <property type="molecule type" value="Genomic_DNA"/>
</dbReference>
<accession>A0A2H9M1S4</accession>
<dbReference type="Proteomes" id="UP000228888">
    <property type="component" value="Unassembled WGS sequence"/>
</dbReference>
<dbReference type="Proteomes" id="UP000231449">
    <property type="component" value="Unassembled WGS sequence"/>
</dbReference>
<evidence type="ECO:0000313" key="3">
    <source>
        <dbReference type="EMBL" id="PIV46645.1"/>
    </source>
</evidence>
<evidence type="ECO:0000313" key="8">
    <source>
        <dbReference type="EMBL" id="PJC01736.1"/>
    </source>
</evidence>
<gene>
    <name evidence="8" type="ORF">CO072_00230</name>
    <name evidence="7" type="ORF">CO124_02395</name>
    <name evidence="3" type="ORF">COS22_00155</name>
    <name evidence="2" type="ORF">COS45_02550</name>
    <name evidence="4" type="ORF">COW47_01140</name>
    <name evidence="1" type="ORF">COW69_01255</name>
    <name evidence="6" type="ORF">COY63_02185</name>
    <name evidence="5" type="ORF">COZ66_01800</name>
</gene>
<comment type="caution">
    <text evidence="1">The sequence shown here is derived from an EMBL/GenBank/DDBJ whole genome shotgun (WGS) entry which is preliminary data.</text>
</comment>
<accession>A0A2H9M7T6</accession>
<evidence type="ECO:0000313" key="11">
    <source>
        <dbReference type="Proteomes" id="UP000229789"/>
    </source>
</evidence>
<evidence type="ECO:0000313" key="6">
    <source>
        <dbReference type="EMBL" id="PIY99702.1"/>
    </source>
</evidence>
<evidence type="ECO:0000313" key="1">
    <source>
        <dbReference type="EMBL" id="PIN66612.1"/>
    </source>
</evidence>
<accession>A0A2G9LJH6</accession>
<protein>
    <submittedName>
        <fullName evidence="1">Uncharacterized protein</fullName>
    </submittedName>
</protein>
<dbReference type="AlphaFoldDB" id="A0A2G9LJH6"/>
<sequence length="71" mass="7908">MFASFKAKVQNKVSGVQIIIKRIIVPKITNASKAKLDLNLYSKSIYIVLAIIPVVSHTKKIGKLKSEKLKN</sequence>
<dbReference type="Proteomes" id="UP000230477">
    <property type="component" value="Unassembled WGS sequence"/>
</dbReference>
<evidence type="ECO:0000313" key="2">
    <source>
        <dbReference type="EMBL" id="PIV13504.1"/>
    </source>
</evidence>
<dbReference type="EMBL" id="PFFF01000028">
    <property type="protein sequence ID" value="PIV89733.1"/>
    <property type="molecule type" value="Genomic_DNA"/>
</dbReference>
<organism evidence="1 11">
    <name type="scientific">Huberarchaeum crystalense</name>
    <dbReference type="NCBI Taxonomy" id="2014257"/>
    <lineage>
        <taxon>Archaea</taxon>
        <taxon>Candidatus Huberarchaeota</taxon>
        <taxon>Candidatus Huberarchaeia</taxon>
        <taxon>Candidatus Huberarchaeales</taxon>
        <taxon>Candidatus Huberarchaeaceae</taxon>
        <taxon>Candidatus Huberarchaeum</taxon>
    </lineage>
</organism>
<dbReference type="EMBL" id="PETW01000003">
    <property type="protein sequence ID" value="PIV46645.1"/>
    <property type="molecule type" value="Genomic_DNA"/>
</dbReference>
<dbReference type="EMBL" id="PEUT01000060">
    <property type="protein sequence ID" value="PIV13504.1"/>
    <property type="molecule type" value="Genomic_DNA"/>
</dbReference>
<accession>A0A2H9MNW4</accession>
<evidence type="ECO:0000313" key="10">
    <source>
        <dbReference type="Proteomes" id="UP000228888"/>
    </source>
</evidence>
<dbReference type="Proteomes" id="UP000228874">
    <property type="component" value="Unassembled WGS sequence"/>
</dbReference>
<dbReference type="EMBL" id="PFIH01000046">
    <property type="protein sequence ID" value="PIX28014.1"/>
    <property type="molecule type" value="Genomic_DNA"/>
</dbReference>